<feature type="transmembrane region" description="Helical" evidence="1">
    <location>
        <begin position="246"/>
        <end position="264"/>
    </location>
</feature>
<reference evidence="2 3" key="1">
    <citation type="journal article" date="2014" name="BMC Genomics">
        <title>Genome and secretome analysis of the hemibiotrophic fungal pathogen, Moniliophthora roreri, which causes frosty pod rot disease of cacao: mechanisms of the biotrophic and necrotrophic phases.</title>
        <authorList>
            <person name="Meinhardt L.W."/>
            <person name="Costa G.G.L."/>
            <person name="Thomazella D.P.T."/>
            <person name="Teixeira P.J.P.L."/>
            <person name="Carazzolle M.F."/>
            <person name="Schuster S.C."/>
            <person name="Carlson J.E."/>
            <person name="Guiltinan M.J."/>
            <person name="Mieczkowski P."/>
            <person name="Farmer A."/>
            <person name="Ramaraj T."/>
            <person name="Crozier J."/>
            <person name="Davis R.E."/>
            <person name="Shao J."/>
            <person name="Melnick R.L."/>
            <person name="Pereira G.A.G."/>
            <person name="Bailey B.A."/>
        </authorList>
    </citation>
    <scope>NUCLEOTIDE SEQUENCE [LARGE SCALE GENOMIC DNA]</scope>
    <source>
        <strain evidence="2 3">MCA 2997</strain>
    </source>
</reference>
<dbReference type="EMBL" id="AWSO01000869">
    <property type="protein sequence ID" value="ESK86858.1"/>
    <property type="molecule type" value="Genomic_DNA"/>
</dbReference>
<feature type="transmembrane region" description="Helical" evidence="1">
    <location>
        <begin position="411"/>
        <end position="435"/>
    </location>
</feature>
<evidence type="ECO:0000256" key="1">
    <source>
        <dbReference type="SAM" id="Phobius"/>
    </source>
</evidence>
<keyword evidence="1" id="KW-1133">Transmembrane helix</keyword>
<feature type="transmembrane region" description="Helical" evidence="1">
    <location>
        <begin position="116"/>
        <end position="134"/>
    </location>
</feature>
<accession>V2WJ43</accession>
<gene>
    <name evidence="2" type="ORF">Moror_3446</name>
</gene>
<keyword evidence="1" id="KW-0812">Transmembrane</keyword>
<evidence type="ECO:0000313" key="3">
    <source>
        <dbReference type="Proteomes" id="UP000017559"/>
    </source>
</evidence>
<evidence type="ECO:0000313" key="2">
    <source>
        <dbReference type="EMBL" id="ESK86858.1"/>
    </source>
</evidence>
<dbReference type="OrthoDB" id="9451547at2759"/>
<dbReference type="PANTHER" id="PTHR35043:SF7">
    <property type="entry name" value="TRANSCRIPTION FACTOR DOMAIN-CONTAINING PROTEIN"/>
    <property type="match status" value="1"/>
</dbReference>
<feature type="transmembrane region" description="Helical" evidence="1">
    <location>
        <begin position="370"/>
        <end position="391"/>
    </location>
</feature>
<dbReference type="AlphaFoldDB" id="V2WJ43"/>
<dbReference type="HOGENOM" id="CLU_022883_6_1_1"/>
<sequence>MTILYAFALPLVPNSTSSSAEPLTLASVDSSTATCDDLHGCRTVANIVWSCFSVVFICTWVAIHPNVPRHGEHSAVVFLANAVIMFLALVAPELIVLWAMRQWFAARQIRKQFKKYGWGMTHAFFVLMGGFALYDGDRFLYPLWEDWNQKTDRRMTTVDYSGHDREQAEKMVAAGEETGHEQPAYSCLLECLVDQGHLYITKAEIKDRSHADTTLSKVIVIIQTGWFILQCIVRAIKGLAVTELEIVTLAFAFLNFITCSLWWYKPLGVQYPIRVQLPLDTPTESLATLDSVESTSAIIDGLIAIWSFFVSDFYETFDYLFNTDFYVIAFIPFYPFLFFLLKFIQICIGLNKDDGSSRFSSRLKRDPPQLFIACYLTAVSFGALHCIAWFFNFPTETERLQWRITSLSVTFLPLVLGFFHAYLDGVELGIIGRCLGWVKQQVGGSNIISLSLCFVLALAYIVARMFLIVIALMALRKPDPTALHAIQWTNFIPHIG</sequence>
<feature type="transmembrane region" description="Helical" evidence="1">
    <location>
        <begin position="44"/>
        <end position="63"/>
    </location>
</feature>
<dbReference type="PANTHER" id="PTHR35043">
    <property type="entry name" value="TRANSCRIPTION FACTOR DOMAIN-CONTAINING PROTEIN"/>
    <property type="match status" value="1"/>
</dbReference>
<feature type="transmembrane region" description="Helical" evidence="1">
    <location>
        <begin position="75"/>
        <end position="96"/>
    </location>
</feature>
<dbReference type="KEGG" id="mrr:Moror_3446"/>
<proteinExistence type="predicted"/>
<keyword evidence="1" id="KW-0472">Membrane</keyword>
<protein>
    <submittedName>
        <fullName evidence="2">Uncharacterized protein</fullName>
    </submittedName>
</protein>
<keyword evidence="3" id="KW-1185">Reference proteome</keyword>
<feature type="transmembrane region" description="Helical" evidence="1">
    <location>
        <begin position="326"/>
        <end position="350"/>
    </location>
</feature>
<name>V2WJ43_MONRO</name>
<organism evidence="2 3">
    <name type="scientific">Moniliophthora roreri (strain MCA 2997)</name>
    <name type="common">Cocoa frosty pod rot fungus</name>
    <name type="synonym">Crinipellis roreri</name>
    <dbReference type="NCBI Taxonomy" id="1381753"/>
    <lineage>
        <taxon>Eukaryota</taxon>
        <taxon>Fungi</taxon>
        <taxon>Dikarya</taxon>
        <taxon>Basidiomycota</taxon>
        <taxon>Agaricomycotina</taxon>
        <taxon>Agaricomycetes</taxon>
        <taxon>Agaricomycetidae</taxon>
        <taxon>Agaricales</taxon>
        <taxon>Marasmiineae</taxon>
        <taxon>Marasmiaceae</taxon>
        <taxon>Moniliophthora</taxon>
    </lineage>
</organism>
<comment type="caution">
    <text evidence="2">The sequence shown here is derived from an EMBL/GenBank/DDBJ whole genome shotgun (WGS) entry which is preliminary data.</text>
</comment>
<dbReference type="Proteomes" id="UP000017559">
    <property type="component" value="Unassembled WGS sequence"/>
</dbReference>
<feature type="transmembrane region" description="Helical" evidence="1">
    <location>
        <begin position="447"/>
        <end position="475"/>
    </location>
</feature>